<proteinExistence type="predicted"/>
<organism evidence="1 2">
    <name type="scientific">Spirodela intermedia</name>
    <name type="common">Intermediate duckweed</name>
    <dbReference type="NCBI Taxonomy" id="51605"/>
    <lineage>
        <taxon>Eukaryota</taxon>
        <taxon>Viridiplantae</taxon>
        <taxon>Streptophyta</taxon>
        <taxon>Embryophyta</taxon>
        <taxon>Tracheophyta</taxon>
        <taxon>Spermatophyta</taxon>
        <taxon>Magnoliopsida</taxon>
        <taxon>Liliopsida</taxon>
        <taxon>Araceae</taxon>
        <taxon>Lemnoideae</taxon>
        <taxon>Spirodela</taxon>
    </lineage>
</organism>
<reference evidence="1" key="1">
    <citation type="submission" date="2020-02" db="EMBL/GenBank/DDBJ databases">
        <authorList>
            <person name="Scholz U."/>
            <person name="Mascher M."/>
            <person name="Fiebig A."/>
        </authorList>
    </citation>
    <scope>NUCLEOTIDE SEQUENCE</scope>
</reference>
<keyword evidence="2" id="KW-1185">Reference proteome</keyword>
<gene>
    <name evidence="1" type="ORF">SI8410_01000545</name>
</gene>
<accession>A0A7I8JX34</accession>
<evidence type="ECO:0000313" key="1">
    <source>
        <dbReference type="EMBL" id="CAA7388277.1"/>
    </source>
</evidence>
<name>A0A7I8JX34_SPIIN</name>
<dbReference type="AlphaFoldDB" id="A0A7I8JX34"/>
<dbReference type="EMBL" id="LR746264">
    <property type="protein sequence ID" value="CAA7388277.1"/>
    <property type="molecule type" value="Genomic_DNA"/>
</dbReference>
<evidence type="ECO:0000313" key="2">
    <source>
        <dbReference type="Proteomes" id="UP000663760"/>
    </source>
</evidence>
<sequence length="41" mass="5156">MLHKKNTPKKYWVDFLSERICFWASKFIKSFFILRKLDSRF</sequence>
<dbReference type="Proteomes" id="UP000663760">
    <property type="component" value="Chromosome 1"/>
</dbReference>
<protein>
    <submittedName>
        <fullName evidence="1">Uncharacterized protein</fullName>
    </submittedName>
</protein>